<dbReference type="GO" id="GO:0005886">
    <property type="term" value="C:plasma membrane"/>
    <property type="evidence" value="ECO:0007669"/>
    <property type="project" value="UniProtKB-SubCell"/>
</dbReference>
<dbReference type="InterPro" id="IPR046956">
    <property type="entry name" value="RLP23-like"/>
</dbReference>
<keyword evidence="6" id="KW-0732">Signal</keyword>
<evidence type="ECO:0008006" key="16">
    <source>
        <dbReference type="Google" id="ProtNLM"/>
    </source>
</evidence>
<dbReference type="Pfam" id="PF23598">
    <property type="entry name" value="LRR_14"/>
    <property type="match status" value="1"/>
</dbReference>
<feature type="domain" description="Disease resistance R13L4/SHOC-2-like LRR" evidence="13">
    <location>
        <begin position="347"/>
        <end position="493"/>
    </location>
</feature>
<keyword evidence="8" id="KW-1133">Transmembrane helix</keyword>
<proteinExistence type="inferred from homology"/>
<evidence type="ECO:0000256" key="11">
    <source>
        <dbReference type="ARBA" id="ARBA00023180"/>
    </source>
</evidence>
<evidence type="ECO:0000256" key="6">
    <source>
        <dbReference type="ARBA" id="ARBA00022729"/>
    </source>
</evidence>
<organism evidence="14 15">
    <name type="scientific">Rhamnella rubrinervis</name>
    <dbReference type="NCBI Taxonomy" id="2594499"/>
    <lineage>
        <taxon>Eukaryota</taxon>
        <taxon>Viridiplantae</taxon>
        <taxon>Streptophyta</taxon>
        <taxon>Embryophyta</taxon>
        <taxon>Tracheophyta</taxon>
        <taxon>Spermatophyta</taxon>
        <taxon>Magnoliopsida</taxon>
        <taxon>eudicotyledons</taxon>
        <taxon>Gunneridae</taxon>
        <taxon>Pentapetalae</taxon>
        <taxon>rosids</taxon>
        <taxon>fabids</taxon>
        <taxon>Rosales</taxon>
        <taxon>Rhamnaceae</taxon>
        <taxon>rhamnoid group</taxon>
        <taxon>Rhamneae</taxon>
        <taxon>Rhamnella</taxon>
    </lineage>
</organism>
<dbReference type="OrthoDB" id="10022853at2759"/>
<dbReference type="SMART" id="SM00369">
    <property type="entry name" value="LRR_TYP"/>
    <property type="match status" value="7"/>
</dbReference>
<dbReference type="PANTHER" id="PTHR48061">
    <property type="entry name" value="LEUCINE-RICH REPEAT RECEPTOR PROTEIN KINASE EMS1-LIKE-RELATED"/>
    <property type="match status" value="1"/>
</dbReference>
<dbReference type="FunFam" id="3.80.10.10:FF:000213">
    <property type="entry name" value="Tyrosine-sulfated glycopeptide receptor 1"/>
    <property type="match status" value="1"/>
</dbReference>
<dbReference type="AlphaFoldDB" id="A0A8K0HTB5"/>
<keyword evidence="3" id="KW-1003">Cell membrane</keyword>
<evidence type="ECO:0000259" key="13">
    <source>
        <dbReference type="Pfam" id="PF23598"/>
    </source>
</evidence>
<protein>
    <recommendedName>
        <fullName evidence="16">Leucine-rich repeat-containing N-terminal plant-type domain-containing protein</fullName>
    </recommendedName>
</protein>
<dbReference type="PRINTS" id="PR00019">
    <property type="entry name" value="LEURICHRPT"/>
</dbReference>
<gene>
    <name evidence="14" type="ORF">FNV43_RR02096</name>
</gene>
<dbReference type="PANTHER" id="PTHR48061:SF12">
    <property type="entry name" value="DISEASE RESISTANCE LIKE PROTEIN"/>
    <property type="match status" value="1"/>
</dbReference>
<evidence type="ECO:0000256" key="1">
    <source>
        <dbReference type="ARBA" id="ARBA00004251"/>
    </source>
</evidence>
<sequence>MYVKTKHLQLLNKHLEFSFIVLTASYIYSLSSANIESITYQNPYSLMFYFILLVSFFCTHVSCSKYSNVSTTSSSLITSCLPDQTTALLQFKAEFAFVRPNFTSYYYLCPRYDNAYYDADAYESYPKMKFWMKDKDCCSWDGVTCNTKTGKVVGLDLSNSWLQGPLCSNSSLFKLHGLRRINLSFNNFSFSTIPSEFGQLSSLLHLGRVDFENLIQNMTNLRHHLLHQVDILSSVPESLANLSFLTHLSLGGCNLHGKFPENVFQLHKLVNIIVPCNYHLTGFLPEFQLSNALRWVALDYTNFSGKLPNSIGNLNSLTVLALRECNFVGSPPSSIWNLSQLTYLDLSLNHFSGHVLPYTLGNLAKLTYLALQSCQFSGELPSSLGNLTRLEALSLYNNSFSGQIPSILGNLTKLKALSLPINGFGGQIPTSLGKLRSLTIENISLSQLETSHLRSTIIQPSIRKWTGLKVLDISKNHFRGTIPKWLGSSLEILNVQGNNFNGSIPREIFTYGSMHNTLRVLDLSHNQFQGRVPQSLINCSKLEALNVGHNQISDAFPFCLPSEYFRNWGYMSKALDGNKSDMEYFGQLGKVSGFSISYAYSMRVMNKGSEMELWKVLKIFISIDLSNNKFDGEIPSSIGKLQSLVMLNLSSNNFTGIIPSSLGNLSELESLDLSRNKLSGRIPQQLANLTFLEYLNLSHNTLEGPVPQGTQLDTFSYSSFKGNPGLYGSQLPKKCENTDTPIPFLSKDHEEESENGFTWKVVAMGYGCGFVVGAVIGHVTLSRRSSWFWRSFVGRYFYRLW</sequence>
<feature type="domain" description="Leucine-rich repeat-containing N-terminal plant-type" evidence="12">
    <location>
        <begin position="82"/>
        <end position="96"/>
    </location>
</feature>
<evidence type="ECO:0000256" key="8">
    <source>
        <dbReference type="ARBA" id="ARBA00022989"/>
    </source>
</evidence>
<evidence type="ECO:0000256" key="4">
    <source>
        <dbReference type="ARBA" id="ARBA00022614"/>
    </source>
</evidence>
<evidence type="ECO:0000313" key="15">
    <source>
        <dbReference type="Proteomes" id="UP000796880"/>
    </source>
</evidence>
<evidence type="ECO:0000256" key="7">
    <source>
        <dbReference type="ARBA" id="ARBA00022737"/>
    </source>
</evidence>
<evidence type="ECO:0000313" key="14">
    <source>
        <dbReference type="EMBL" id="KAF3457438.1"/>
    </source>
</evidence>
<dbReference type="Pfam" id="PF00560">
    <property type="entry name" value="LRR_1"/>
    <property type="match status" value="4"/>
</dbReference>
<comment type="caution">
    <text evidence="14">The sequence shown here is derived from an EMBL/GenBank/DDBJ whole genome shotgun (WGS) entry which is preliminary data.</text>
</comment>
<keyword evidence="5" id="KW-0812">Transmembrane</keyword>
<evidence type="ECO:0000256" key="9">
    <source>
        <dbReference type="ARBA" id="ARBA00023136"/>
    </source>
</evidence>
<comment type="subcellular location">
    <subcellularLocation>
        <location evidence="1">Cell membrane</location>
        <topology evidence="1">Single-pass type I membrane protein</topology>
    </subcellularLocation>
</comment>
<dbReference type="Pfam" id="PF08263">
    <property type="entry name" value="LRRNT_2"/>
    <property type="match status" value="2"/>
</dbReference>
<evidence type="ECO:0000256" key="10">
    <source>
        <dbReference type="ARBA" id="ARBA00023170"/>
    </source>
</evidence>
<evidence type="ECO:0000256" key="3">
    <source>
        <dbReference type="ARBA" id="ARBA00022475"/>
    </source>
</evidence>
<name>A0A8K0HTB5_9ROSA</name>
<dbReference type="Pfam" id="PF13855">
    <property type="entry name" value="LRR_8"/>
    <property type="match status" value="1"/>
</dbReference>
<dbReference type="SUPFAM" id="SSF52058">
    <property type="entry name" value="L domain-like"/>
    <property type="match status" value="3"/>
</dbReference>
<dbReference type="EMBL" id="VOIH02000001">
    <property type="protein sequence ID" value="KAF3457438.1"/>
    <property type="molecule type" value="Genomic_DNA"/>
</dbReference>
<keyword evidence="11" id="KW-0325">Glycoprotein</keyword>
<keyword evidence="15" id="KW-1185">Reference proteome</keyword>
<dbReference type="InterPro" id="IPR055414">
    <property type="entry name" value="LRR_R13L4/SHOC2-like"/>
</dbReference>
<reference evidence="14" key="1">
    <citation type="submission" date="2020-03" db="EMBL/GenBank/DDBJ databases">
        <title>A high-quality chromosome-level genome assembly of a woody plant with both climbing and erect habits, Rhamnella rubrinervis.</title>
        <authorList>
            <person name="Lu Z."/>
            <person name="Yang Y."/>
            <person name="Zhu X."/>
            <person name="Sun Y."/>
        </authorList>
    </citation>
    <scope>NUCLEOTIDE SEQUENCE</scope>
    <source>
        <strain evidence="14">BYM</strain>
        <tissue evidence="14">Leaf</tissue>
    </source>
</reference>
<keyword evidence="7" id="KW-0677">Repeat</keyword>
<dbReference type="FunFam" id="3.80.10.10:FF:000095">
    <property type="entry name" value="LRR receptor-like serine/threonine-protein kinase GSO1"/>
    <property type="match status" value="1"/>
</dbReference>
<accession>A0A8K0HTB5</accession>
<dbReference type="InterPro" id="IPR003591">
    <property type="entry name" value="Leu-rich_rpt_typical-subtyp"/>
</dbReference>
<keyword evidence="9" id="KW-0472">Membrane</keyword>
<dbReference type="InterPro" id="IPR032675">
    <property type="entry name" value="LRR_dom_sf"/>
</dbReference>
<evidence type="ECO:0000256" key="2">
    <source>
        <dbReference type="ARBA" id="ARBA00009592"/>
    </source>
</evidence>
<keyword evidence="10" id="KW-0675">Receptor</keyword>
<feature type="domain" description="Leucine-rich repeat-containing N-terminal plant-type" evidence="12">
    <location>
        <begin position="131"/>
        <end position="146"/>
    </location>
</feature>
<dbReference type="Proteomes" id="UP000796880">
    <property type="component" value="Unassembled WGS sequence"/>
</dbReference>
<dbReference type="InterPro" id="IPR013210">
    <property type="entry name" value="LRR_N_plant-typ"/>
</dbReference>
<evidence type="ECO:0000256" key="5">
    <source>
        <dbReference type="ARBA" id="ARBA00022692"/>
    </source>
</evidence>
<keyword evidence="4" id="KW-0433">Leucine-rich repeat</keyword>
<dbReference type="Gene3D" id="3.80.10.10">
    <property type="entry name" value="Ribonuclease Inhibitor"/>
    <property type="match status" value="5"/>
</dbReference>
<evidence type="ECO:0000259" key="12">
    <source>
        <dbReference type="Pfam" id="PF08263"/>
    </source>
</evidence>
<dbReference type="InterPro" id="IPR001611">
    <property type="entry name" value="Leu-rich_rpt"/>
</dbReference>
<comment type="similarity">
    <text evidence="2">Belongs to the RLP family.</text>
</comment>